<dbReference type="PANTHER" id="PTHR43585">
    <property type="entry name" value="FUMIPYRROLE BIOSYNTHESIS PROTEIN C"/>
    <property type="match status" value="1"/>
</dbReference>
<dbReference type="PROSITE" id="PS50975">
    <property type="entry name" value="ATP_GRASP"/>
    <property type="match status" value="1"/>
</dbReference>
<dbReference type="AlphaFoldDB" id="A0A0K1EFA8"/>
<keyword evidence="3 4" id="KW-0067">ATP-binding</keyword>
<gene>
    <name evidence="6" type="ORF">CMC5_036980</name>
</gene>
<organism evidence="6 7">
    <name type="scientific">Chondromyces crocatus</name>
    <dbReference type="NCBI Taxonomy" id="52"/>
    <lineage>
        <taxon>Bacteria</taxon>
        <taxon>Pseudomonadati</taxon>
        <taxon>Myxococcota</taxon>
        <taxon>Polyangia</taxon>
        <taxon>Polyangiales</taxon>
        <taxon>Polyangiaceae</taxon>
        <taxon>Chondromyces</taxon>
    </lineage>
</organism>
<dbReference type="Gene3D" id="3.40.50.20">
    <property type="match status" value="1"/>
</dbReference>
<accession>A0A0K1EFA8</accession>
<sequence length="410" mass="47285">MEQLDVPAIEPISSKIILCVASYFKGNDFLDQCKREGWKVVLLTHESLLTKPWVRESIDEVWALPNFTDWRAVENAVCYLARTRDFSRIAPLDDFDVELAAHLREYLRIPGMGETTARYFRDKLAMRARARDRGIDVPEFVHVLNHDRIRRFCREVPGPWLLKPRAEASAVGIRKLNSEEEIWPIVEELGDKQSTYLIERMIPGDVYHVDAIISERETLFCEVHRYRKPLLEVTHSGGIFSTLTVERGSEVERKLLDANRKIVEHMNLVRGVIHTEYILGRDDGKVYFLETAARVGGAHISDLVSASTGVNLWHEWARLELLQGEQPYKLPERRHDYAGLIVSLARQEVPDTTSFEDPEIVWRLKDYPHHVGFVVSASTPERVEELLDQYEHRILRDYMAVLPAPLTPTA</sequence>
<dbReference type="GO" id="GO:0016874">
    <property type="term" value="F:ligase activity"/>
    <property type="evidence" value="ECO:0007669"/>
    <property type="project" value="UniProtKB-KW"/>
</dbReference>
<dbReference type="InterPro" id="IPR011761">
    <property type="entry name" value="ATP-grasp"/>
</dbReference>
<dbReference type="InterPro" id="IPR013815">
    <property type="entry name" value="ATP_grasp_subdomain_1"/>
</dbReference>
<keyword evidence="2 4" id="KW-0547">Nucleotide-binding</keyword>
<name>A0A0K1EFA8_CHOCO</name>
<proteinExistence type="predicted"/>
<dbReference type="KEGG" id="ccro:CMC5_036980"/>
<protein>
    <submittedName>
        <fullName evidence="6">ATPase</fullName>
    </submittedName>
</protein>
<dbReference type="PANTHER" id="PTHR43585:SF2">
    <property type="entry name" value="ATP-GRASP ENZYME FSQD"/>
    <property type="match status" value="1"/>
</dbReference>
<dbReference type="PATRIC" id="fig|52.7.peg.4075"/>
<dbReference type="SUPFAM" id="SSF56059">
    <property type="entry name" value="Glutathione synthetase ATP-binding domain-like"/>
    <property type="match status" value="1"/>
</dbReference>
<dbReference type="InterPro" id="IPR052032">
    <property type="entry name" value="ATP-dep_AA_Ligase"/>
</dbReference>
<dbReference type="EMBL" id="CP012159">
    <property type="protein sequence ID" value="AKT39551.1"/>
    <property type="molecule type" value="Genomic_DNA"/>
</dbReference>
<keyword evidence="7" id="KW-1185">Reference proteome</keyword>
<reference evidence="6 7" key="1">
    <citation type="submission" date="2015-07" db="EMBL/GenBank/DDBJ databases">
        <title>Genome analysis of myxobacterium Chondromyces crocatus Cm c5 reveals a high potential for natural compound synthesis and the genetic basis for the loss of fruiting body formation.</title>
        <authorList>
            <person name="Zaburannyi N."/>
            <person name="Bunk B."/>
            <person name="Maier J."/>
            <person name="Overmann J."/>
            <person name="Mueller R."/>
        </authorList>
    </citation>
    <scope>NUCLEOTIDE SEQUENCE [LARGE SCALE GENOMIC DNA]</scope>
    <source>
        <strain evidence="6 7">Cm c5</strain>
    </source>
</reference>
<evidence type="ECO:0000313" key="6">
    <source>
        <dbReference type="EMBL" id="AKT39551.1"/>
    </source>
</evidence>
<feature type="domain" description="ATP-grasp" evidence="5">
    <location>
        <begin position="127"/>
        <end position="321"/>
    </location>
</feature>
<evidence type="ECO:0000256" key="3">
    <source>
        <dbReference type="ARBA" id="ARBA00022840"/>
    </source>
</evidence>
<evidence type="ECO:0000256" key="1">
    <source>
        <dbReference type="ARBA" id="ARBA00022598"/>
    </source>
</evidence>
<dbReference type="RefSeq" id="WP_050431616.1">
    <property type="nucleotide sequence ID" value="NZ_CP012159.1"/>
</dbReference>
<dbReference type="GO" id="GO:0005524">
    <property type="term" value="F:ATP binding"/>
    <property type="evidence" value="ECO:0007669"/>
    <property type="project" value="UniProtKB-UniRule"/>
</dbReference>
<dbReference type="OrthoDB" id="150319at2"/>
<evidence type="ECO:0000313" key="7">
    <source>
        <dbReference type="Proteomes" id="UP000067626"/>
    </source>
</evidence>
<dbReference type="Gene3D" id="3.30.1490.20">
    <property type="entry name" value="ATP-grasp fold, A domain"/>
    <property type="match status" value="1"/>
</dbReference>
<dbReference type="Gene3D" id="3.30.470.20">
    <property type="entry name" value="ATP-grasp fold, B domain"/>
    <property type="match status" value="1"/>
</dbReference>
<dbReference type="STRING" id="52.CMC5_036980"/>
<keyword evidence="1" id="KW-0436">Ligase</keyword>
<evidence type="ECO:0000259" key="5">
    <source>
        <dbReference type="PROSITE" id="PS50975"/>
    </source>
</evidence>
<dbReference type="Proteomes" id="UP000067626">
    <property type="component" value="Chromosome"/>
</dbReference>
<dbReference type="GO" id="GO:0046872">
    <property type="term" value="F:metal ion binding"/>
    <property type="evidence" value="ECO:0007669"/>
    <property type="project" value="InterPro"/>
</dbReference>
<evidence type="ECO:0000256" key="2">
    <source>
        <dbReference type="ARBA" id="ARBA00022741"/>
    </source>
</evidence>
<evidence type="ECO:0000256" key="4">
    <source>
        <dbReference type="PROSITE-ProRule" id="PRU00409"/>
    </source>
</evidence>